<proteinExistence type="predicted"/>
<dbReference type="EMBL" id="KZ670170">
    <property type="protein sequence ID" value="PPR83796.1"/>
    <property type="molecule type" value="Genomic_DNA"/>
</dbReference>
<dbReference type="GO" id="GO:0003690">
    <property type="term" value="F:double-stranded DNA binding"/>
    <property type="evidence" value="ECO:0007669"/>
    <property type="project" value="TreeGrafter"/>
</dbReference>
<evidence type="ECO:0000256" key="3">
    <source>
        <dbReference type="ARBA" id="ARBA00023242"/>
    </source>
</evidence>
<evidence type="ECO:0000256" key="1">
    <source>
        <dbReference type="ARBA" id="ARBA00004123"/>
    </source>
</evidence>
<dbReference type="InterPro" id="IPR005559">
    <property type="entry name" value="CG-1_dom"/>
</dbReference>
<evidence type="ECO:0000313" key="6">
    <source>
        <dbReference type="EMBL" id="PPR83796.1"/>
    </source>
</evidence>
<dbReference type="SMART" id="SM01076">
    <property type="entry name" value="CG-1"/>
    <property type="match status" value="1"/>
</dbReference>
<feature type="domain" description="CG-1" evidence="5">
    <location>
        <begin position="7"/>
        <end position="133"/>
    </location>
</feature>
<accession>A0A2P5VY71</accession>
<dbReference type="Proteomes" id="UP000239757">
    <property type="component" value="Unassembled WGS sequence"/>
</dbReference>
<evidence type="ECO:0000256" key="4">
    <source>
        <dbReference type="SAM" id="MobiDB-lite"/>
    </source>
</evidence>
<reference evidence="6 7" key="1">
    <citation type="submission" date="2015-01" db="EMBL/GenBank/DDBJ databases">
        <title>Genome of allotetraploid Gossypium barbadense reveals genomic plasticity and fiber elongation in cotton evolution.</title>
        <authorList>
            <person name="Chen X."/>
            <person name="Liu X."/>
            <person name="Zhao B."/>
            <person name="Zheng H."/>
            <person name="Hu Y."/>
            <person name="Lu G."/>
            <person name="Yang C."/>
            <person name="Chen J."/>
            <person name="Shan C."/>
            <person name="Zhang L."/>
            <person name="Zhou Y."/>
            <person name="Wang L."/>
            <person name="Guo W."/>
            <person name="Bai Y."/>
            <person name="Ruan J."/>
            <person name="Shangguan X."/>
            <person name="Mao Y."/>
            <person name="Jiang J."/>
            <person name="Zhu Y."/>
            <person name="Lei J."/>
            <person name="Kang H."/>
            <person name="Chen S."/>
            <person name="He X."/>
            <person name="Wang R."/>
            <person name="Wang Y."/>
            <person name="Chen J."/>
            <person name="Wang L."/>
            <person name="Yu S."/>
            <person name="Wang B."/>
            <person name="Wei J."/>
            <person name="Song S."/>
            <person name="Lu X."/>
            <person name="Gao Z."/>
            <person name="Gu W."/>
            <person name="Deng X."/>
            <person name="Ma D."/>
            <person name="Wang S."/>
            <person name="Liang W."/>
            <person name="Fang L."/>
            <person name="Cai C."/>
            <person name="Zhu X."/>
            <person name="Zhou B."/>
            <person name="Zhang Y."/>
            <person name="Chen Z."/>
            <person name="Xu S."/>
            <person name="Zhu R."/>
            <person name="Wang S."/>
            <person name="Zhang T."/>
            <person name="Zhao G."/>
        </authorList>
    </citation>
    <scope>NUCLEOTIDE SEQUENCE [LARGE SCALE GENOMIC DNA]</scope>
    <source>
        <strain evidence="7">cv. Xinhai21</strain>
        <tissue evidence="6">Leaf</tissue>
    </source>
</reference>
<comment type="subcellular location">
    <subcellularLocation>
        <location evidence="1">Nucleus</location>
    </subcellularLocation>
</comment>
<name>A0A2P5VY71_GOSBA</name>
<feature type="region of interest" description="Disordered" evidence="4">
    <location>
        <begin position="132"/>
        <end position="183"/>
    </location>
</feature>
<dbReference type="OrthoDB" id="407555at2759"/>
<gene>
    <name evidence="6" type="ORF">GOBAR_AA36918</name>
</gene>
<feature type="compositionally biased region" description="Polar residues" evidence="4">
    <location>
        <begin position="132"/>
        <end position="177"/>
    </location>
</feature>
<dbReference type="AlphaFoldDB" id="A0A2P5VY71"/>
<dbReference type="GO" id="GO:0006357">
    <property type="term" value="P:regulation of transcription by RNA polymerase II"/>
    <property type="evidence" value="ECO:0007669"/>
    <property type="project" value="TreeGrafter"/>
</dbReference>
<dbReference type="Pfam" id="PF03859">
    <property type="entry name" value="CG-1"/>
    <property type="match status" value="1"/>
</dbReference>
<dbReference type="PROSITE" id="PS51437">
    <property type="entry name" value="CG_1"/>
    <property type="match status" value="1"/>
</dbReference>
<dbReference type="PANTHER" id="PTHR23335">
    <property type="entry name" value="CALMODULIN-BINDING TRANSCRIPTION ACTIVATOR CAMTA"/>
    <property type="match status" value="1"/>
</dbReference>
<dbReference type="PANTHER" id="PTHR23335:SF1">
    <property type="entry name" value="CALMODULIN-BINDING TRANSCRIPTION ACTIVATOR, ISOFORM F"/>
    <property type="match status" value="1"/>
</dbReference>
<evidence type="ECO:0000313" key="7">
    <source>
        <dbReference type="Proteomes" id="UP000239757"/>
    </source>
</evidence>
<sequence length="323" mass="36969">MISGYDINNLFREAQSRWLKPAEVLFILQNHEKYQLEQEPPHKPTSGSLFLFNKRVLRFFRKDGHSWRKKKDGRTVGEAHERLKVGNVETLNCYYAHGEQNPSFQRRSYWMLDPAYEHIVLVHYREINEAKPSSASTVHSPLSNSASTPSPISYTSQNPGFNSLSSDVHESYQNLPSPGSAEVSSDIVIKNNGIDNTVEYPSPDDLQVVQALKRLEEQLSLNEDSVKEMSQFYCVDGDTNDSEFQEYGREITKQEQQADLLYEPDNIFQDHLYSQPARVENYSNSSMLLPDGGLLVHHFFDAQNCQIIHALYPSYSPPYLGNV</sequence>
<keyword evidence="2" id="KW-0804">Transcription</keyword>
<evidence type="ECO:0000256" key="2">
    <source>
        <dbReference type="ARBA" id="ARBA00023163"/>
    </source>
</evidence>
<dbReference type="GO" id="GO:0005634">
    <property type="term" value="C:nucleus"/>
    <property type="evidence" value="ECO:0007669"/>
    <property type="project" value="UniProtKB-SubCell"/>
</dbReference>
<keyword evidence="3" id="KW-0539">Nucleus</keyword>
<dbReference type="GO" id="GO:0003712">
    <property type="term" value="F:transcription coregulator activity"/>
    <property type="evidence" value="ECO:0007669"/>
    <property type="project" value="TreeGrafter"/>
</dbReference>
<organism evidence="6 7">
    <name type="scientific">Gossypium barbadense</name>
    <name type="common">Sea Island cotton</name>
    <name type="synonym">Hibiscus barbadensis</name>
    <dbReference type="NCBI Taxonomy" id="3634"/>
    <lineage>
        <taxon>Eukaryota</taxon>
        <taxon>Viridiplantae</taxon>
        <taxon>Streptophyta</taxon>
        <taxon>Embryophyta</taxon>
        <taxon>Tracheophyta</taxon>
        <taxon>Spermatophyta</taxon>
        <taxon>Magnoliopsida</taxon>
        <taxon>eudicotyledons</taxon>
        <taxon>Gunneridae</taxon>
        <taxon>Pentapetalae</taxon>
        <taxon>rosids</taxon>
        <taxon>malvids</taxon>
        <taxon>Malvales</taxon>
        <taxon>Malvaceae</taxon>
        <taxon>Malvoideae</taxon>
        <taxon>Gossypium</taxon>
    </lineage>
</organism>
<evidence type="ECO:0000259" key="5">
    <source>
        <dbReference type="PROSITE" id="PS51437"/>
    </source>
</evidence>
<protein>
    <recommendedName>
        <fullName evidence="5">CG-1 domain-containing protein</fullName>
    </recommendedName>
</protein>